<comment type="subcellular location">
    <subcellularLocation>
        <location evidence="1">Endomembrane system</location>
        <topology evidence="1">Multi-pass membrane protein</topology>
    </subcellularLocation>
</comment>
<evidence type="ECO:0000259" key="5">
    <source>
        <dbReference type="Pfam" id="PF06803"/>
    </source>
</evidence>
<proteinExistence type="predicted"/>
<name>A0A7W6PS76_9HYPH</name>
<accession>A0A7W6PS76</accession>
<evidence type="ECO:0000256" key="2">
    <source>
        <dbReference type="ARBA" id="ARBA00022692"/>
    </source>
</evidence>
<gene>
    <name evidence="6" type="ORF">GGQ72_003261</name>
</gene>
<dbReference type="Proteomes" id="UP000519897">
    <property type="component" value="Unassembled WGS sequence"/>
</dbReference>
<keyword evidence="3" id="KW-1133">Transmembrane helix</keyword>
<dbReference type="AlphaFoldDB" id="A0A7W6PS76"/>
<protein>
    <submittedName>
        <fullName evidence="6">Uncharacterized membrane protein YkvA (DUF1232 family)</fullName>
    </submittedName>
</protein>
<keyword evidence="2" id="KW-0812">Transmembrane</keyword>
<sequence length="136" mass="14894">MDDVKIGEILLPGDEATQTKREKSVRSKFWPTMKRAARYVPFSRDMVAAYYCATDPATPTRVRGVLLAALGYFVLPIDVVPDFLAVVGFTDDVAVLAAAFRMIQTHIKDRHYEAADEALAADPAMAEATTSDGSRP</sequence>
<dbReference type="PIRSF" id="PIRSF031804">
    <property type="entry name" value="UCP031804"/>
    <property type="match status" value="1"/>
</dbReference>
<evidence type="ECO:0000256" key="1">
    <source>
        <dbReference type="ARBA" id="ARBA00004127"/>
    </source>
</evidence>
<feature type="domain" description="DUF1232" evidence="5">
    <location>
        <begin position="63"/>
        <end position="97"/>
    </location>
</feature>
<keyword evidence="4" id="KW-0472">Membrane</keyword>
<dbReference type="RefSeq" id="WP_165134103.1">
    <property type="nucleotide sequence ID" value="NZ_CP049250.1"/>
</dbReference>
<evidence type="ECO:0000313" key="6">
    <source>
        <dbReference type="EMBL" id="MBB4144704.1"/>
    </source>
</evidence>
<dbReference type="GO" id="GO:0012505">
    <property type="term" value="C:endomembrane system"/>
    <property type="evidence" value="ECO:0007669"/>
    <property type="project" value="UniProtKB-SubCell"/>
</dbReference>
<comment type="caution">
    <text evidence="6">The sequence shown here is derived from an EMBL/GenBank/DDBJ whole genome shotgun (WGS) entry which is preliminary data.</text>
</comment>
<dbReference type="EMBL" id="JACIEC010000004">
    <property type="protein sequence ID" value="MBB4144704.1"/>
    <property type="molecule type" value="Genomic_DNA"/>
</dbReference>
<dbReference type="InterPro" id="IPR016983">
    <property type="entry name" value="UCP031804"/>
</dbReference>
<evidence type="ECO:0000256" key="3">
    <source>
        <dbReference type="ARBA" id="ARBA00022989"/>
    </source>
</evidence>
<keyword evidence="7" id="KW-1185">Reference proteome</keyword>
<evidence type="ECO:0000313" key="7">
    <source>
        <dbReference type="Proteomes" id="UP000519897"/>
    </source>
</evidence>
<organism evidence="6 7">
    <name type="scientific">Rhizobium rhizoryzae</name>
    <dbReference type="NCBI Taxonomy" id="451876"/>
    <lineage>
        <taxon>Bacteria</taxon>
        <taxon>Pseudomonadati</taxon>
        <taxon>Pseudomonadota</taxon>
        <taxon>Alphaproteobacteria</taxon>
        <taxon>Hyphomicrobiales</taxon>
        <taxon>Rhizobiaceae</taxon>
        <taxon>Rhizobium/Agrobacterium group</taxon>
        <taxon>Rhizobium</taxon>
    </lineage>
</organism>
<dbReference type="Pfam" id="PF06803">
    <property type="entry name" value="DUF1232"/>
    <property type="match status" value="1"/>
</dbReference>
<dbReference type="InterPro" id="IPR010652">
    <property type="entry name" value="DUF1232"/>
</dbReference>
<reference evidence="6 7" key="1">
    <citation type="submission" date="2020-08" db="EMBL/GenBank/DDBJ databases">
        <title>Genomic Encyclopedia of Type Strains, Phase IV (KMG-IV): sequencing the most valuable type-strain genomes for metagenomic binning, comparative biology and taxonomic classification.</title>
        <authorList>
            <person name="Goeker M."/>
        </authorList>
    </citation>
    <scope>NUCLEOTIDE SEQUENCE [LARGE SCALE GENOMIC DNA]</scope>
    <source>
        <strain evidence="6 7">DSM 29514</strain>
    </source>
</reference>
<evidence type="ECO:0000256" key="4">
    <source>
        <dbReference type="ARBA" id="ARBA00023136"/>
    </source>
</evidence>